<gene>
    <name evidence="3" type="ORF">NSE01_28460</name>
</gene>
<evidence type="ECO:0000313" key="3">
    <source>
        <dbReference type="EMBL" id="GEO01014.1"/>
    </source>
</evidence>
<dbReference type="EMBL" id="BJYR01000019">
    <property type="protein sequence ID" value="GEO01014.1"/>
    <property type="molecule type" value="Genomic_DNA"/>
</dbReference>
<dbReference type="InterPro" id="IPR006680">
    <property type="entry name" value="Amidohydro-rel"/>
</dbReference>
<evidence type="ECO:0000256" key="1">
    <source>
        <dbReference type="SAM" id="SignalP"/>
    </source>
</evidence>
<dbReference type="PANTHER" id="PTHR43135:SF3">
    <property type="entry name" value="ALPHA-D-RIBOSE 1-METHYLPHOSPHONATE 5-TRIPHOSPHATE DIPHOSPHATASE"/>
    <property type="match status" value="1"/>
</dbReference>
<dbReference type="PANTHER" id="PTHR43135">
    <property type="entry name" value="ALPHA-D-RIBOSE 1-METHYLPHOSPHONATE 5-TRIPHOSPHATE DIPHOSPHATASE"/>
    <property type="match status" value="1"/>
</dbReference>
<dbReference type="GO" id="GO:0016810">
    <property type="term" value="F:hydrolase activity, acting on carbon-nitrogen (but not peptide) bonds"/>
    <property type="evidence" value="ECO:0007669"/>
    <property type="project" value="InterPro"/>
</dbReference>
<dbReference type="InterPro" id="IPR032466">
    <property type="entry name" value="Metal_Hydrolase"/>
</dbReference>
<dbReference type="CDD" id="cd01299">
    <property type="entry name" value="Met_dep_hydrolase_A"/>
    <property type="match status" value="1"/>
</dbReference>
<feature type="domain" description="Amidohydrolase-related" evidence="2">
    <location>
        <begin position="86"/>
        <end position="438"/>
    </location>
</feature>
<dbReference type="OrthoDB" id="9782972at2"/>
<dbReference type="Pfam" id="PF01979">
    <property type="entry name" value="Amidohydro_1"/>
    <property type="match status" value="1"/>
</dbReference>
<keyword evidence="4" id="KW-1185">Reference proteome</keyword>
<proteinExistence type="predicted"/>
<organism evidence="3 4">
    <name type="scientific">Novosphingobium sediminis</name>
    <dbReference type="NCBI Taxonomy" id="707214"/>
    <lineage>
        <taxon>Bacteria</taxon>
        <taxon>Pseudomonadati</taxon>
        <taxon>Pseudomonadota</taxon>
        <taxon>Alphaproteobacteria</taxon>
        <taxon>Sphingomonadales</taxon>
        <taxon>Sphingomonadaceae</taxon>
        <taxon>Novosphingobium</taxon>
    </lineage>
</organism>
<feature type="chain" id="PRO_5021883735" evidence="1">
    <location>
        <begin position="20"/>
        <end position="442"/>
    </location>
</feature>
<keyword evidence="1" id="KW-0732">Signal</keyword>
<name>A0A512AMU4_9SPHN</name>
<dbReference type="Gene3D" id="2.30.40.10">
    <property type="entry name" value="Urease, subunit C, domain 1"/>
    <property type="match status" value="1"/>
</dbReference>
<comment type="caution">
    <text evidence="3">The sequence shown here is derived from an EMBL/GenBank/DDBJ whole genome shotgun (WGS) entry which is preliminary data.</text>
</comment>
<protein>
    <submittedName>
        <fullName evidence="3">Xaa-Pro dipeptidase</fullName>
    </submittedName>
</protein>
<accession>A0A512AMU4</accession>
<feature type="signal peptide" evidence="1">
    <location>
        <begin position="1"/>
        <end position="19"/>
    </location>
</feature>
<evidence type="ECO:0000259" key="2">
    <source>
        <dbReference type="Pfam" id="PF01979"/>
    </source>
</evidence>
<dbReference type="InterPro" id="IPR011059">
    <property type="entry name" value="Metal-dep_hydrolase_composite"/>
</dbReference>
<reference evidence="3 4" key="1">
    <citation type="submission" date="2019-07" db="EMBL/GenBank/DDBJ databases">
        <title>Whole genome shotgun sequence of Novosphingobium sediminis NBRC 106119.</title>
        <authorList>
            <person name="Hosoyama A."/>
            <person name="Uohara A."/>
            <person name="Ohji S."/>
            <person name="Ichikawa N."/>
        </authorList>
    </citation>
    <scope>NUCLEOTIDE SEQUENCE [LARGE SCALE GENOMIC DNA]</scope>
    <source>
        <strain evidence="3 4">NBRC 106119</strain>
    </source>
</reference>
<dbReference type="InterPro" id="IPR051781">
    <property type="entry name" value="Metallo-dep_Hydrolase"/>
</dbReference>
<dbReference type="Proteomes" id="UP000321464">
    <property type="component" value="Unassembled WGS sequence"/>
</dbReference>
<dbReference type="SUPFAM" id="SSF51556">
    <property type="entry name" value="Metallo-dependent hydrolases"/>
    <property type="match status" value="1"/>
</dbReference>
<dbReference type="RefSeq" id="WP_147160349.1">
    <property type="nucleotide sequence ID" value="NZ_BJYR01000019.1"/>
</dbReference>
<dbReference type="SUPFAM" id="SSF51338">
    <property type="entry name" value="Composite domain of metallo-dependent hydrolases"/>
    <property type="match status" value="1"/>
</dbReference>
<dbReference type="AlphaFoldDB" id="A0A512AMU4"/>
<evidence type="ECO:0000313" key="4">
    <source>
        <dbReference type="Proteomes" id="UP000321464"/>
    </source>
</evidence>
<sequence length="442" mass="45420">MRLARPALLAGFAALIAVAAPAAAEAPAKPAPKVVYLHAGKLLDQPGKPPRGASTVVITDGVVTSVSDGTLPAPAGAATVELGDAFVLPGLTDMHVHLFSDGDPLRERLEQSTRDREDAAYLAAQHARQTLEAGFTTVRDLGGPPRGIRALRDAINAGELPGPTIINAGTMISVSGGHGDGGGLNEESYGAFAPHDYNNLCNGADDCRRAVREQIRLGAQVIKFAATGGVLSNVAGGLGQQMTSEEMKAVIDTAHSFGRKVAAHSHAAAGTMAAVNAGVDTIDHGTFLDEATIKAMLAHGTWLVPTMLAPVAALAQARAGLLPPATIPKAENAAAAERQSHELAIKMGVKIAFGTDTGVSKHGDNAREFALMVRAGMTPMAAITAATVSAADALGRTDTVGRIAPGMPADIIAVHGDPLTDVTRLEHVDFVMKHGEVVKQVP</sequence>
<dbReference type="Gene3D" id="3.20.20.140">
    <property type="entry name" value="Metal-dependent hydrolases"/>
    <property type="match status" value="1"/>
</dbReference>
<dbReference type="InterPro" id="IPR057744">
    <property type="entry name" value="OTAase-like"/>
</dbReference>